<keyword evidence="1" id="KW-1133">Transmembrane helix</keyword>
<evidence type="ECO:0000313" key="4">
    <source>
        <dbReference type="RefSeq" id="XP_030377559.1"/>
    </source>
</evidence>
<dbReference type="AlphaFoldDB" id="A0A6J2TNE1"/>
<dbReference type="OrthoDB" id="7864495at2759"/>
<evidence type="ECO:0000313" key="2">
    <source>
        <dbReference type="Proteomes" id="UP000504634"/>
    </source>
</evidence>
<keyword evidence="1" id="KW-0812">Transmembrane</keyword>
<name>A0A6J2TNE1_DROLE</name>
<keyword evidence="1" id="KW-0472">Membrane</keyword>
<evidence type="ECO:0000256" key="1">
    <source>
        <dbReference type="SAM" id="Phobius"/>
    </source>
</evidence>
<dbReference type="GeneID" id="115626350"/>
<dbReference type="RefSeq" id="XP_030377559.1">
    <property type="nucleotide sequence ID" value="XM_030521699.1"/>
</dbReference>
<feature type="transmembrane region" description="Helical" evidence="1">
    <location>
        <begin position="24"/>
        <end position="50"/>
    </location>
</feature>
<evidence type="ECO:0000313" key="3">
    <source>
        <dbReference type="RefSeq" id="XP_030377558.1"/>
    </source>
</evidence>
<accession>A0A6J2TNE1</accession>
<organism evidence="2 4">
    <name type="scientific">Drosophila lebanonensis</name>
    <name type="common">Fruit fly</name>
    <name type="synonym">Scaptodrosophila lebanonensis</name>
    <dbReference type="NCBI Taxonomy" id="7225"/>
    <lineage>
        <taxon>Eukaryota</taxon>
        <taxon>Metazoa</taxon>
        <taxon>Ecdysozoa</taxon>
        <taxon>Arthropoda</taxon>
        <taxon>Hexapoda</taxon>
        <taxon>Insecta</taxon>
        <taxon>Pterygota</taxon>
        <taxon>Neoptera</taxon>
        <taxon>Endopterygota</taxon>
        <taxon>Diptera</taxon>
        <taxon>Brachycera</taxon>
        <taxon>Muscomorpha</taxon>
        <taxon>Ephydroidea</taxon>
        <taxon>Drosophilidae</taxon>
        <taxon>Scaptodrosophila</taxon>
    </lineage>
</organism>
<reference evidence="3 4" key="1">
    <citation type="submission" date="2025-04" db="UniProtKB">
        <authorList>
            <consortium name="RefSeq"/>
        </authorList>
    </citation>
    <scope>IDENTIFICATION</scope>
    <source>
        <strain evidence="3 4">11010-0011.00</strain>
        <tissue evidence="3 4">Whole body</tissue>
    </source>
</reference>
<sequence>MDYEAYFQKQLEIFHYHLRSDYGLFIRVATCIAFGALCGWFMGFVTWIVYKLAVRLGGVPLTHYRYPEDDDLELEDECDCECKMKNSKVCQHV</sequence>
<gene>
    <name evidence="3 4" type="primary">LOC115626350</name>
</gene>
<proteinExistence type="predicted"/>
<protein>
    <submittedName>
        <fullName evidence="3 4">Uncharacterized protein LOC115626350</fullName>
    </submittedName>
</protein>
<keyword evidence="2" id="KW-1185">Reference proteome</keyword>
<dbReference type="RefSeq" id="XP_030377558.1">
    <property type="nucleotide sequence ID" value="XM_030521698.1"/>
</dbReference>
<dbReference type="Proteomes" id="UP000504634">
    <property type="component" value="Unplaced"/>
</dbReference>